<gene>
    <name evidence="3" type="ORF">ASJ83_04965</name>
</gene>
<sequence length="274" mass="31271">MNSLYILLLLLTPVGLYLVLLYPGKSRKERLIPFQTSYIAHRGVYDNAAAAPENSLSAFKKAVDAGYGIELDVQLTRDKEVVVFHDFDLKRACGADVKTADSSLAMLQDHRLFLSEERIPSFEKALGQIRGQVPVIVELKSDSVSDYHDLCEKTAGCLDSYEGVFCIESFNPMIVQWFRRNRPEFLRGNLSTNFFKEAAPLSWSKKFILTNCLTNFFTRPDFLAYDIRYRNQLSNQICARLYHICSVGWTVKNEEELEIAGSFFDVVIFDSFLP</sequence>
<dbReference type="PANTHER" id="PTHR46211:SF1">
    <property type="entry name" value="GLYCEROPHOSPHODIESTER PHOSPHODIESTERASE, CYTOPLASMIC"/>
    <property type="match status" value="1"/>
</dbReference>
<feature type="domain" description="GP-PDE" evidence="2">
    <location>
        <begin position="36"/>
        <end position="274"/>
    </location>
</feature>
<evidence type="ECO:0000259" key="2">
    <source>
        <dbReference type="PROSITE" id="PS51704"/>
    </source>
</evidence>
<dbReference type="Pfam" id="PF03009">
    <property type="entry name" value="GDPD"/>
    <property type="match status" value="1"/>
</dbReference>
<dbReference type="GO" id="GO:0006629">
    <property type="term" value="P:lipid metabolic process"/>
    <property type="evidence" value="ECO:0007669"/>
    <property type="project" value="InterPro"/>
</dbReference>
<reference evidence="3 4" key="1">
    <citation type="journal article" date="2017" name="BMC Genomics">
        <title>Genomic analysis of methanogenic archaea reveals a shift towards energy conservation.</title>
        <authorList>
            <person name="Gilmore S.P."/>
            <person name="Henske J.K."/>
            <person name="Sexton J.A."/>
            <person name="Solomon K.V."/>
            <person name="Seppala S."/>
            <person name="Yoo J.I."/>
            <person name="Huyett L.M."/>
            <person name="Pressman A."/>
            <person name="Cogan J.Z."/>
            <person name="Kivenson V."/>
            <person name="Peng X."/>
            <person name="Tan Y."/>
            <person name="Valentine D.L."/>
            <person name="O'Malley M.A."/>
        </authorList>
    </citation>
    <scope>NUCLEOTIDE SEQUENCE [LARGE SCALE GENOMIC DNA]</scope>
    <source>
        <strain evidence="3 4">XII</strain>
    </source>
</reference>
<feature type="transmembrane region" description="Helical" evidence="1">
    <location>
        <begin position="6"/>
        <end position="24"/>
    </location>
</feature>
<dbReference type="Gene3D" id="3.20.20.190">
    <property type="entry name" value="Phosphatidylinositol (PI) phosphodiesterase"/>
    <property type="match status" value="1"/>
</dbReference>
<dbReference type="InterPro" id="IPR017946">
    <property type="entry name" value="PLC-like_Pdiesterase_TIM-brl"/>
</dbReference>
<dbReference type="RefSeq" id="WP_042699309.1">
    <property type="nucleotide sequence ID" value="NZ_LMVO01000006.1"/>
</dbReference>
<accession>A0AAX0Q9N6</accession>
<proteinExistence type="predicted"/>
<comment type="caution">
    <text evidence="3">The sequence shown here is derived from an EMBL/GenBank/DDBJ whole genome shotgun (WGS) entry which is preliminary data.</text>
</comment>
<dbReference type="InterPro" id="IPR030395">
    <property type="entry name" value="GP_PDE_dom"/>
</dbReference>
<keyword evidence="1" id="KW-1133">Transmembrane helix</keyword>
<dbReference type="AlphaFoldDB" id="A0AAX0Q9N6"/>
<evidence type="ECO:0000313" key="3">
    <source>
        <dbReference type="EMBL" id="PAV09828.1"/>
    </source>
</evidence>
<keyword evidence="4" id="KW-1185">Reference proteome</keyword>
<dbReference type="Proteomes" id="UP000243820">
    <property type="component" value="Unassembled WGS sequence"/>
</dbReference>
<protein>
    <recommendedName>
        <fullName evidence="2">GP-PDE domain-containing protein</fullName>
    </recommendedName>
</protein>
<dbReference type="PANTHER" id="PTHR46211">
    <property type="entry name" value="GLYCEROPHOSPHORYL DIESTER PHOSPHODIESTERASE"/>
    <property type="match status" value="1"/>
</dbReference>
<keyword evidence="1" id="KW-0812">Transmembrane</keyword>
<name>A0AAX0Q9N6_9EURY</name>
<organism evidence="3 4">
    <name type="scientific">Methanocorpusculum parvum</name>
    <dbReference type="NCBI Taxonomy" id="2193"/>
    <lineage>
        <taxon>Archaea</taxon>
        <taxon>Methanobacteriati</taxon>
        <taxon>Methanobacteriota</taxon>
        <taxon>Stenosarchaea group</taxon>
        <taxon>Methanomicrobia</taxon>
        <taxon>Methanomicrobiales</taxon>
        <taxon>Methanocorpusculaceae</taxon>
        <taxon>Methanocorpusculum</taxon>
    </lineage>
</organism>
<evidence type="ECO:0000313" key="4">
    <source>
        <dbReference type="Proteomes" id="UP000243820"/>
    </source>
</evidence>
<dbReference type="SUPFAM" id="SSF51695">
    <property type="entry name" value="PLC-like phosphodiesterases"/>
    <property type="match status" value="1"/>
</dbReference>
<evidence type="ECO:0000256" key="1">
    <source>
        <dbReference type="SAM" id="Phobius"/>
    </source>
</evidence>
<keyword evidence="1" id="KW-0472">Membrane</keyword>
<dbReference type="EMBL" id="LMVO01000006">
    <property type="protein sequence ID" value="PAV09828.1"/>
    <property type="molecule type" value="Genomic_DNA"/>
</dbReference>
<dbReference type="PROSITE" id="PS51704">
    <property type="entry name" value="GP_PDE"/>
    <property type="match status" value="1"/>
</dbReference>
<dbReference type="GO" id="GO:0008081">
    <property type="term" value="F:phosphoric diester hydrolase activity"/>
    <property type="evidence" value="ECO:0007669"/>
    <property type="project" value="InterPro"/>
</dbReference>